<dbReference type="InterPro" id="IPR001457">
    <property type="entry name" value="NADH_UbQ/plastoQ_OxRdtase_su6"/>
</dbReference>
<dbReference type="GO" id="GO:0005886">
    <property type="term" value="C:plasma membrane"/>
    <property type="evidence" value="ECO:0007669"/>
    <property type="project" value="UniProtKB-SubCell"/>
</dbReference>
<organism evidence="3 4">
    <name type="scientific">Streptomonospora salina</name>
    <dbReference type="NCBI Taxonomy" id="104205"/>
    <lineage>
        <taxon>Bacteria</taxon>
        <taxon>Bacillati</taxon>
        <taxon>Actinomycetota</taxon>
        <taxon>Actinomycetes</taxon>
        <taxon>Streptosporangiales</taxon>
        <taxon>Nocardiopsidaceae</taxon>
        <taxon>Streptomonospora</taxon>
    </lineage>
</organism>
<feature type="compositionally biased region" description="Basic and acidic residues" evidence="2">
    <location>
        <begin position="196"/>
        <end position="205"/>
    </location>
</feature>
<dbReference type="Pfam" id="PF00499">
    <property type="entry name" value="Oxidored_q3"/>
    <property type="match status" value="1"/>
</dbReference>
<evidence type="ECO:0000313" key="4">
    <source>
        <dbReference type="Proteomes" id="UP000578077"/>
    </source>
</evidence>
<feature type="compositionally biased region" description="Low complexity" evidence="2">
    <location>
        <begin position="282"/>
        <end position="294"/>
    </location>
</feature>
<dbReference type="EC" id="7.1.1.-" evidence="1"/>
<reference evidence="3 4" key="1">
    <citation type="submission" date="2020-08" db="EMBL/GenBank/DDBJ databases">
        <title>Sequencing the genomes of 1000 actinobacteria strains.</title>
        <authorList>
            <person name="Klenk H.-P."/>
        </authorList>
    </citation>
    <scope>NUCLEOTIDE SEQUENCE [LARGE SCALE GENOMIC DNA]</scope>
    <source>
        <strain evidence="3 4">DSM 44593</strain>
    </source>
</reference>
<keyword evidence="1" id="KW-0812">Transmembrane</keyword>
<feature type="region of interest" description="Disordered" evidence="2">
    <location>
        <begin position="246"/>
        <end position="325"/>
    </location>
</feature>
<sequence>MSADMLAGAAAPGTPISGGEATAFWILATVIVLGAVGVVFSRKAVHSAVLMAVVMLGLACFYGMNEAPFLMIVQIVVYTGAVLMLFLFVLMLVGVSSADSLVETLRGQRVMTAVVALCFLGALATGLTRITAADPLGLGAGAAAAGGTVPWIAAEVIYRYIIAFEATGALLITAVLGALVFAHVNRIKKRRTQRTLQRERIRGDHPTPMPGPGTYARHNAIDMPALLPDGSVSALSLNAVLTARDPSMQSGVPKDFQLGSIPEAGGASDSAASQEADPLGVADSADSADSAGSGESEESGESGGDPDTPAGGGANGQEAERTWTR</sequence>
<feature type="region of interest" description="Disordered" evidence="2">
    <location>
        <begin position="192"/>
        <end position="218"/>
    </location>
</feature>
<keyword evidence="1" id="KW-1003">Cell membrane</keyword>
<feature type="transmembrane region" description="Helical" evidence="1">
    <location>
        <begin position="70"/>
        <end position="98"/>
    </location>
</feature>
<keyword evidence="4" id="KW-1185">Reference proteome</keyword>
<comment type="function">
    <text evidence="1">NDH-1 shuttles electrons from NADH, via FMN and iron-sulfur (Fe-S) centers, to quinones in the respiratory chain. Couples the redox reaction to proton translocation (for every two electrons transferred, four hydrogen ions are translocated across the cytoplasmic membrane), and thus conserves the redox energy in a proton gradient.</text>
</comment>
<evidence type="ECO:0000313" key="3">
    <source>
        <dbReference type="EMBL" id="MBB5997967.1"/>
    </source>
</evidence>
<dbReference type="PANTHER" id="PTHR33269:SF19">
    <property type="entry name" value="NADH-QUINONE OXIDOREDUCTASE SUBUNIT J"/>
    <property type="match status" value="1"/>
</dbReference>
<dbReference type="PANTHER" id="PTHR33269">
    <property type="entry name" value="NADH-UBIQUINONE OXIDOREDUCTASE CHAIN 6"/>
    <property type="match status" value="1"/>
</dbReference>
<proteinExistence type="inferred from homology"/>
<feature type="transmembrane region" description="Helical" evidence="1">
    <location>
        <begin position="110"/>
        <end position="130"/>
    </location>
</feature>
<keyword evidence="1" id="KW-0874">Quinone</keyword>
<accession>A0A841E2D3</accession>
<keyword evidence="1" id="KW-0520">NAD</keyword>
<feature type="transmembrane region" description="Helical" evidence="1">
    <location>
        <begin position="157"/>
        <end position="184"/>
    </location>
</feature>
<dbReference type="GO" id="GO:0008137">
    <property type="term" value="F:NADH dehydrogenase (ubiquinone) activity"/>
    <property type="evidence" value="ECO:0007669"/>
    <property type="project" value="UniProtKB-UniRule"/>
</dbReference>
<dbReference type="AlphaFoldDB" id="A0A841E2D3"/>
<comment type="similarity">
    <text evidence="1">Belongs to the complex I subunit 6 family.</text>
</comment>
<keyword evidence="1" id="KW-1133">Transmembrane helix</keyword>
<feature type="transmembrane region" description="Helical" evidence="1">
    <location>
        <begin position="22"/>
        <end position="40"/>
    </location>
</feature>
<feature type="transmembrane region" description="Helical" evidence="1">
    <location>
        <begin position="47"/>
        <end position="64"/>
    </location>
</feature>
<comment type="catalytic activity">
    <reaction evidence="1">
        <text>a quinone + NADH + 5 H(+)(in) = a quinol + NAD(+) + 4 H(+)(out)</text>
        <dbReference type="Rhea" id="RHEA:57888"/>
        <dbReference type="ChEBI" id="CHEBI:15378"/>
        <dbReference type="ChEBI" id="CHEBI:24646"/>
        <dbReference type="ChEBI" id="CHEBI:57540"/>
        <dbReference type="ChEBI" id="CHEBI:57945"/>
        <dbReference type="ChEBI" id="CHEBI:132124"/>
    </reaction>
</comment>
<comment type="caution">
    <text evidence="3">The sequence shown here is derived from an EMBL/GenBank/DDBJ whole genome shotgun (WGS) entry which is preliminary data.</text>
</comment>
<dbReference type="NCBIfam" id="NF005165">
    <property type="entry name" value="PRK06638.1-5"/>
    <property type="match status" value="1"/>
</dbReference>
<comment type="subcellular location">
    <subcellularLocation>
        <location evidence="1">Cell membrane</location>
        <topology evidence="1">Multi-pass membrane protein</topology>
    </subcellularLocation>
</comment>
<evidence type="ECO:0000256" key="2">
    <source>
        <dbReference type="SAM" id="MobiDB-lite"/>
    </source>
</evidence>
<dbReference type="EMBL" id="JACHLY010000001">
    <property type="protein sequence ID" value="MBB5997967.1"/>
    <property type="molecule type" value="Genomic_DNA"/>
</dbReference>
<protein>
    <recommendedName>
        <fullName evidence="1">NADH-quinone oxidoreductase subunit J</fullName>
        <ecNumber evidence="1">7.1.1.-</ecNumber>
    </recommendedName>
</protein>
<evidence type="ECO:0000256" key="1">
    <source>
        <dbReference type="RuleBase" id="RU004429"/>
    </source>
</evidence>
<dbReference type="Gene3D" id="1.20.120.1200">
    <property type="entry name" value="NADH-ubiquinone/plastoquinone oxidoreductase chain 6, subunit NuoJ"/>
    <property type="match status" value="1"/>
</dbReference>
<keyword evidence="1" id="KW-0472">Membrane</keyword>
<dbReference type="InterPro" id="IPR042106">
    <property type="entry name" value="Nuo/plastoQ_OxRdtase_6_NuoJ"/>
</dbReference>
<name>A0A841E2D3_9ACTN</name>
<dbReference type="Proteomes" id="UP000578077">
    <property type="component" value="Unassembled WGS sequence"/>
</dbReference>
<dbReference type="GO" id="GO:0048038">
    <property type="term" value="F:quinone binding"/>
    <property type="evidence" value="ECO:0007669"/>
    <property type="project" value="UniProtKB-UniRule"/>
</dbReference>
<gene>
    <name evidence="3" type="ORF">HNR25_001718</name>
</gene>